<dbReference type="STRING" id="6290.A0A0N4WCY1"/>
<dbReference type="WBParaSite" id="HPLM_0000840901-mRNA-1">
    <property type="protein sequence ID" value="HPLM_0000840901-mRNA-1"/>
    <property type="gene ID" value="HPLM_0000840901"/>
</dbReference>
<dbReference type="OrthoDB" id="424969at2759"/>
<comment type="similarity">
    <text evidence="1">Belongs to the MTFP1 family.</text>
</comment>
<evidence type="ECO:0000256" key="2">
    <source>
        <dbReference type="ARBA" id="ARBA00017835"/>
    </source>
</evidence>
<dbReference type="GO" id="GO:0000266">
    <property type="term" value="P:mitochondrial fission"/>
    <property type="evidence" value="ECO:0007669"/>
    <property type="project" value="TreeGrafter"/>
</dbReference>
<reference evidence="4 5" key="2">
    <citation type="submission" date="2018-11" db="EMBL/GenBank/DDBJ databases">
        <authorList>
            <consortium name="Pathogen Informatics"/>
        </authorList>
    </citation>
    <scope>NUCLEOTIDE SEQUENCE [LARGE SCALE GENOMIC DNA]</scope>
    <source>
        <strain evidence="4 5">MHpl1</strain>
    </source>
</reference>
<dbReference type="PANTHER" id="PTHR11001">
    <property type="entry name" value="MITOCHONDRIAL FISSION PROCESS PROTEIN 1"/>
    <property type="match status" value="1"/>
</dbReference>
<dbReference type="AlphaFoldDB" id="A0A0N4WCY1"/>
<dbReference type="EMBL" id="UZAF01016854">
    <property type="protein sequence ID" value="VDO34767.1"/>
    <property type="molecule type" value="Genomic_DNA"/>
</dbReference>
<evidence type="ECO:0000256" key="1">
    <source>
        <dbReference type="ARBA" id="ARBA00009224"/>
    </source>
</evidence>
<name>A0A0N4WCY1_HAEPC</name>
<evidence type="ECO:0000313" key="5">
    <source>
        <dbReference type="Proteomes" id="UP000268014"/>
    </source>
</evidence>
<evidence type="ECO:0000313" key="4">
    <source>
        <dbReference type="EMBL" id="VDO34767.1"/>
    </source>
</evidence>
<proteinExistence type="inferred from homology"/>
<sequence length="174" mass="19656">MSTLEKVEDDFELLTSDRRHIDLYRDTPIRYLGYANEIGESFRSMLPVTAVRATYVVALGYASADALDKSQKAYKLYKNNPQKRRTQVAIAAADTFLWQSLASVAIPGFTINRICHFSAAILRRVSRWSPPMQKWVVTAIGLSSIPFIIHPIDSAVELGMNKTIRQLYKDDGQT</sequence>
<evidence type="ECO:0000313" key="6">
    <source>
        <dbReference type="WBParaSite" id="HPLM_0000840901-mRNA-1"/>
    </source>
</evidence>
<protein>
    <recommendedName>
        <fullName evidence="2">Mitochondrial fission process protein 1</fullName>
    </recommendedName>
    <alternativeName>
        <fullName evidence="3">Mitochondrial 18 kDa protein</fullName>
    </alternativeName>
</protein>
<gene>
    <name evidence="4" type="ORF">HPLM_LOCUS8401</name>
</gene>
<dbReference type="PANTHER" id="PTHR11001:SF2">
    <property type="entry name" value="MITOCHONDRIAL FISSION PROCESS PROTEIN 1"/>
    <property type="match status" value="1"/>
</dbReference>
<evidence type="ECO:0000256" key="3">
    <source>
        <dbReference type="ARBA" id="ARBA00029631"/>
    </source>
</evidence>
<accession>A0A0N4WCY1</accession>
<dbReference type="InterPro" id="IPR019560">
    <property type="entry name" value="Mitochondrial_18_kDa_protein"/>
</dbReference>
<dbReference type="GO" id="GO:0005739">
    <property type="term" value="C:mitochondrion"/>
    <property type="evidence" value="ECO:0007669"/>
    <property type="project" value="TreeGrafter"/>
</dbReference>
<reference evidence="6" key="1">
    <citation type="submission" date="2017-02" db="UniProtKB">
        <authorList>
            <consortium name="WormBaseParasite"/>
        </authorList>
    </citation>
    <scope>IDENTIFICATION</scope>
</reference>
<keyword evidence="5" id="KW-1185">Reference proteome</keyword>
<organism evidence="6">
    <name type="scientific">Haemonchus placei</name>
    <name type="common">Barber's pole worm</name>
    <dbReference type="NCBI Taxonomy" id="6290"/>
    <lineage>
        <taxon>Eukaryota</taxon>
        <taxon>Metazoa</taxon>
        <taxon>Ecdysozoa</taxon>
        <taxon>Nematoda</taxon>
        <taxon>Chromadorea</taxon>
        <taxon>Rhabditida</taxon>
        <taxon>Rhabditina</taxon>
        <taxon>Rhabditomorpha</taxon>
        <taxon>Strongyloidea</taxon>
        <taxon>Trichostrongylidae</taxon>
        <taxon>Haemonchus</taxon>
    </lineage>
</organism>
<dbReference type="Pfam" id="PF10558">
    <property type="entry name" value="MTP18"/>
    <property type="match status" value="2"/>
</dbReference>
<dbReference type="OMA" id="DVFTWQM"/>
<dbReference type="Proteomes" id="UP000268014">
    <property type="component" value="Unassembled WGS sequence"/>
</dbReference>